<feature type="compositionally biased region" description="Low complexity" evidence="1">
    <location>
        <begin position="376"/>
        <end position="386"/>
    </location>
</feature>
<feature type="compositionally biased region" description="Low complexity" evidence="1">
    <location>
        <begin position="21"/>
        <end position="42"/>
    </location>
</feature>
<dbReference type="SUPFAM" id="SSF48452">
    <property type="entry name" value="TPR-like"/>
    <property type="match status" value="2"/>
</dbReference>
<dbReference type="SMART" id="SM00271">
    <property type="entry name" value="DnaJ"/>
    <property type="match status" value="1"/>
</dbReference>
<dbReference type="Pfam" id="PF00226">
    <property type="entry name" value="DnaJ"/>
    <property type="match status" value="1"/>
</dbReference>
<dbReference type="InterPro" id="IPR018253">
    <property type="entry name" value="DnaJ_domain_CS"/>
</dbReference>
<feature type="region of interest" description="Disordered" evidence="1">
    <location>
        <begin position="552"/>
        <end position="573"/>
    </location>
</feature>
<dbReference type="InterPro" id="IPR001623">
    <property type="entry name" value="DnaJ_domain"/>
</dbReference>
<dbReference type="OrthoDB" id="10250354at2759"/>
<sequence>MNPSSGFENVGGMNPNFEFNSPATPKSGGSGKPSFSPVSGSPRARYVRNRRSLSSRSMSTSETRETNLGFNPLSSISDNLTEISSGLNFDDAGCENQETVNKNEVFNLRVTSKVEKAGSALIDEIRKLKVESPRPKILNTSMSASFNGIQQLTKDIDTSLLSKIPESSAVLDCFDGNHGASLSHGGGHNVNALSGASSTAKVPNDLKYDTHNGGQSHVFATTSTSDIVFGGNRKNNDSTSSSIANVFPQRIVNFNMKDSDKSDGDQKQVSVKNNGSQTFAATSCTGILGGTINPLVSDVLDKKFGGASEHSINHVKLDSSCSSSLRKGPCQNRGDEEVRKLNYPEFKRAPEKHSSGPQISRDRSIEGSELHQACISSTSSSPSTGSHLQRIADKFPASCMDGTEKKEAFDFSSQHDSLKMQHVEFRATAPKGNLSTSSKKMKYGAKKGAIKSNLSRLRKGNAKEFMPVLTKTFTDKPAVSMSCSAMDVFSNQGTKDDKRSSGEYSFTSAKQIKINEGNHVQLDEAEVQVSQCFVSTNLAKKGSLEISEFRNESLKSTSENLDRNGENNADSKTDVRNCDRIQNLLSSTSAKSGGVSFTFAASTSALAQANTTMCHIKKKNRMKVGRDVYIPPKTTVLYDASSLLQSSPIPRLSGEEGQEDGVATTLQKGGLSPKISSPVSKMVGDILRDSKKDNTSPSEACEKWRLRCLSYLTSFPVLLGFHPVLLQVLLTVTNGCRGNQAYANGNLEKAENYYTQGLNCVPQNETSRDCLRALVLCYSNRAATRMSRGRMREALDDCLVAAEKDPNFFRVQLRAANCYLAVGEVNDASRHFRKLLQSTDLCVERKLILEASDGLQRAQKVCNCMDRSAELLQQRTMNEAESALHIITEGLVISPYSEQLLERKAEALFMLRRYEEVIHLCKQSLEAAVKNSTSLIADGQSSNLDSSDILKSYSFLIWRYCLIFKSYFCLGKLEKAQDFLDKQEHWRSMGCLVIISDTHKYSRLGKETLEPLIPQLSTVHELVRHKSAGTEAFQAGRHAEAVEYFTAALALNVESHPFASICFISRAAAYQALGQIIDAIADCSLAIALDGSYMKAISTRATLFEMVRDYEKAAKDLQRIVSLLTKQAEEKGNQLGASSSTGLVLELRQSRHRFYQMQEQASKGIPLNFYLIFGKMLSSLLTSLAIKSGPRGVEPSVTAADLRKAYRKAALKHHPDKAAQSWARSENGEDRLQKEIAEKVHEDTDKLFKMIAQAYAVLSDPTKRSQYDIEEEKRNSQSRSGGSSTSRMHTDSRSSGSERSVSSGPQWQEPWRSSNSHTKGSEATRSNRYYY</sequence>
<feature type="region of interest" description="Disordered" evidence="1">
    <location>
        <begin position="1"/>
        <end position="70"/>
    </location>
</feature>
<feature type="domain" description="J" evidence="2">
    <location>
        <begin position="1179"/>
        <end position="1271"/>
    </location>
</feature>
<dbReference type="Gene3D" id="1.25.40.10">
    <property type="entry name" value="Tetratricopeptide repeat domain"/>
    <property type="match status" value="2"/>
</dbReference>
<feature type="region of interest" description="Disordered" evidence="1">
    <location>
        <begin position="346"/>
        <end position="387"/>
    </location>
</feature>
<dbReference type="CDD" id="cd06257">
    <property type="entry name" value="DnaJ"/>
    <property type="match status" value="1"/>
</dbReference>
<feature type="compositionally biased region" description="Basic and acidic residues" evidence="1">
    <location>
        <begin position="560"/>
        <end position="573"/>
    </location>
</feature>
<dbReference type="PROSITE" id="PS50076">
    <property type="entry name" value="DNAJ_2"/>
    <property type="match status" value="1"/>
</dbReference>
<dbReference type="Gene3D" id="1.10.287.110">
    <property type="entry name" value="DnaJ domain"/>
    <property type="match status" value="1"/>
</dbReference>
<dbReference type="PANTHER" id="PTHR45181">
    <property type="entry name" value="HEAT SHOCK PROTEIN DNAJ WITH TETRATRICOPEPTIDE REPEAT-CONTAINING PROTEIN"/>
    <property type="match status" value="1"/>
</dbReference>
<dbReference type="InterPro" id="IPR019734">
    <property type="entry name" value="TPR_rpt"/>
</dbReference>
<protein>
    <recommendedName>
        <fullName evidence="2">J domain-containing protein</fullName>
    </recommendedName>
</protein>
<dbReference type="EMBL" id="JAKOGI010000099">
    <property type="protein sequence ID" value="KAJ8444408.1"/>
    <property type="molecule type" value="Genomic_DNA"/>
</dbReference>
<comment type="caution">
    <text evidence="3">The sequence shown here is derived from an EMBL/GenBank/DDBJ whole genome shotgun (WGS) entry which is preliminary data.</text>
</comment>
<dbReference type="InterPro" id="IPR011990">
    <property type="entry name" value="TPR-like_helical_dom_sf"/>
</dbReference>
<accession>A0A9Q1KKC8</accession>
<dbReference type="SMART" id="SM00028">
    <property type="entry name" value="TPR"/>
    <property type="match status" value="7"/>
</dbReference>
<evidence type="ECO:0000256" key="1">
    <source>
        <dbReference type="SAM" id="MobiDB-lite"/>
    </source>
</evidence>
<evidence type="ECO:0000313" key="4">
    <source>
        <dbReference type="Proteomes" id="UP001153076"/>
    </source>
</evidence>
<reference evidence="3" key="1">
    <citation type="submission" date="2022-04" db="EMBL/GenBank/DDBJ databases">
        <title>Carnegiea gigantea Genome sequencing and assembly v2.</title>
        <authorList>
            <person name="Copetti D."/>
            <person name="Sanderson M.J."/>
            <person name="Burquez A."/>
            <person name="Wojciechowski M.F."/>
        </authorList>
    </citation>
    <scope>NUCLEOTIDE SEQUENCE</scope>
    <source>
        <strain evidence="3">SGP5-SGP5p</strain>
        <tissue evidence="3">Aerial part</tissue>
    </source>
</reference>
<dbReference type="PROSITE" id="PS00636">
    <property type="entry name" value="DNAJ_1"/>
    <property type="match status" value="1"/>
</dbReference>
<dbReference type="SUPFAM" id="SSF46565">
    <property type="entry name" value="Chaperone J-domain"/>
    <property type="match status" value="1"/>
</dbReference>
<dbReference type="PRINTS" id="PR00625">
    <property type="entry name" value="JDOMAIN"/>
</dbReference>
<dbReference type="InterPro" id="IPR036869">
    <property type="entry name" value="J_dom_sf"/>
</dbReference>
<organism evidence="3 4">
    <name type="scientific">Carnegiea gigantea</name>
    <dbReference type="NCBI Taxonomy" id="171969"/>
    <lineage>
        <taxon>Eukaryota</taxon>
        <taxon>Viridiplantae</taxon>
        <taxon>Streptophyta</taxon>
        <taxon>Embryophyta</taxon>
        <taxon>Tracheophyta</taxon>
        <taxon>Spermatophyta</taxon>
        <taxon>Magnoliopsida</taxon>
        <taxon>eudicotyledons</taxon>
        <taxon>Gunneridae</taxon>
        <taxon>Pentapetalae</taxon>
        <taxon>Caryophyllales</taxon>
        <taxon>Cactineae</taxon>
        <taxon>Cactaceae</taxon>
        <taxon>Cactoideae</taxon>
        <taxon>Echinocereeae</taxon>
        <taxon>Carnegiea</taxon>
    </lineage>
</organism>
<feature type="compositionally biased region" description="Basic and acidic residues" evidence="1">
    <location>
        <begin position="1266"/>
        <end position="1275"/>
    </location>
</feature>
<evidence type="ECO:0000259" key="2">
    <source>
        <dbReference type="PROSITE" id="PS50076"/>
    </source>
</evidence>
<dbReference type="PANTHER" id="PTHR45181:SF4">
    <property type="entry name" value="HEAT SHOCK PROTEIN DNAJ WITH TETRATRICOPEPTIDE REPEAT-CONTAINING PROTEIN"/>
    <property type="match status" value="1"/>
</dbReference>
<feature type="compositionally biased region" description="Polar residues" evidence="1">
    <location>
        <begin position="1311"/>
        <end position="1331"/>
    </location>
</feature>
<feature type="compositionally biased region" description="Basic and acidic residues" evidence="1">
    <location>
        <begin position="346"/>
        <end position="369"/>
    </location>
</feature>
<gene>
    <name evidence="3" type="ORF">Cgig2_026612</name>
</gene>
<feature type="compositionally biased region" description="Low complexity" evidence="1">
    <location>
        <begin position="1277"/>
        <end position="1304"/>
    </location>
</feature>
<evidence type="ECO:0000313" key="3">
    <source>
        <dbReference type="EMBL" id="KAJ8444408.1"/>
    </source>
</evidence>
<feature type="region of interest" description="Disordered" evidence="1">
    <location>
        <begin position="1266"/>
        <end position="1331"/>
    </location>
</feature>
<name>A0A9Q1KKC8_9CARY</name>
<dbReference type="Proteomes" id="UP001153076">
    <property type="component" value="Unassembled WGS sequence"/>
</dbReference>
<keyword evidence="4" id="KW-1185">Reference proteome</keyword>
<proteinExistence type="predicted"/>